<name>A0ABX7HAL1_9BACT</name>
<accession>A0ABX7HAL1</accession>
<evidence type="ECO:0008006" key="3">
    <source>
        <dbReference type="Google" id="ProtNLM"/>
    </source>
</evidence>
<evidence type="ECO:0000313" key="1">
    <source>
        <dbReference type="EMBL" id="QRO51881.1"/>
    </source>
</evidence>
<proteinExistence type="predicted"/>
<evidence type="ECO:0000313" key="2">
    <source>
        <dbReference type="Proteomes" id="UP000654720"/>
    </source>
</evidence>
<reference evidence="1 2" key="1">
    <citation type="submission" date="2021-02" db="EMBL/GenBank/DDBJ databases">
        <title>FDA dAtabase for Regulatory Grade micrObial Sequences (FDA-ARGOS): Supporting development and validation of Infectious Disease Dx tests.</title>
        <authorList>
            <person name="Carlson P."/>
            <person name="Fischbach M."/>
            <person name="Hastie J."/>
            <person name="Bilen M."/>
            <person name="Cheng A."/>
            <person name="Tallon L."/>
            <person name="Sadzewicz L."/>
            <person name="Zhao X."/>
            <person name="Boylan J."/>
            <person name="Ott S."/>
            <person name="Bowen H."/>
            <person name="Vavikolanu K."/>
            <person name="Mehta A."/>
            <person name="Aluvathingal J."/>
            <person name="Nadendla S."/>
            <person name="Yan Y."/>
            <person name="Sichtig H."/>
        </authorList>
    </citation>
    <scope>NUCLEOTIDE SEQUENCE [LARGE SCALE GENOMIC DNA]</scope>
    <source>
        <strain evidence="1 2">FDAARGOS_1229</strain>
    </source>
</reference>
<organism evidence="1 2">
    <name type="scientific">Butyricimonas virosa</name>
    <dbReference type="NCBI Taxonomy" id="544645"/>
    <lineage>
        <taxon>Bacteria</taxon>
        <taxon>Pseudomonadati</taxon>
        <taxon>Bacteroidota</taxon>
        <taxon>Bacteroidia</taxon>
        <taxon>Bacteroidales</taxon>
        <taxon>Odoribacteraceae</taxon>
        <taxon>Butyricimonas</taxon>
    </lineage>
</organism>
<sequence>MTLKQAITHNLLNIPGWRTKRKIVVIESDDWGAIRMPSRSIYNKLLLEGYRVDKNCYEKYDSLATEKDLSALFDVLRKYTDKNGNHPIITANCVVANPDFEKIKLNNFLNYYYEPFTDTLKRYKGCENSFELWKQGMHEGLFKPQFHGREHLNVARWMKFLQTDTDTRHVFDHGLMGLFPKGDDIENNFQRALDDSFYKGQSYWNLLAEGLELFEKIFGYKSKSFIAPCYTWNPNIEERLFEMGVIGIQGMLYQRVPGGKSIRHWMGNRNSLGQIYSIRNAFFEPTENNRIDNEDDCLYRIKCAFRWFKPAIISSHRINFIGSIHEENRNSNLRKFDNLLSRIIHQWPDVEFMSSDQLFELMR</sequence>
<dbReference type="InterPro" id="IPR011330">
    <property type="entry name" value="Glyco_hydro/deAcase_b/a-brl"/>
</dbReference>
<gene>
    <name evidence="1" type="ORF">I6J59_02325</name>
</gene>
<dbReference type="Gene3D" id="3.20.20.370">
    <property type="entry name" value="Glycoside hydrolase/deacetylase"/>
    <property type="match status" value="1"/>
</dbReference>
<dbReference type="SUPFAM" id="SSF88713">
    <property type="entry name" value="Glycoside hydrolase/deacetylase"/>
    <property type="match status" value="1"/>
</dbReference>
<dbReference type="EMBL" id="CP069450">
    <property type="protein sequence ID" value="QRO51881.1"/>
    <property type="molecule type" value="Genomic_DNA"/>
</dbReference>
<protein>
    <recommendedName>
        <fullName evidence="3">Polysaccharide (De)acetylase</fullName>
    </recommendedName>
</protein>
<keyword evidence="2" id="KW-1185">Reference proteome</keyword>
<dbReference type="Proteomes" id="UP000654720">
    <property type="component" value="Chromosome"/>
</dbReference>